<dbReference type="Proteomes" id="UP000034108">
    <property type="component" value="Unassembled WGS sequence"/>
</dbReference>
<evidence type="ECO:0000313" key="1">
    <source>
        <dbReference type="EMBL" id="KKR97773.1"/>
    </source>
</evidence>
<proteinExistence type="predicted"/>
<dbReference type="EMBL" id="LCAV01000024">
    <property type="protein sequence ID" value="KKR97773.1"/>
    <property type="molecule type" value="Genomic_DNA"/>
</dbReference>
<reference evidence="1 2" key="1">
    <citation type="journal article" date="2015" name="Nature">
        <title>rRNA introns, odd ribosomes, and small enigmatic genomes across a large radiation of phyla.</title>
        <authorList>
            <person name="Brown C.T."/>
            <person name="Hug L.A."/>
            <person name="Thomas B.C."/>
            <person name="Sharon I."/>
            <person name="Castelle C.J."/>
            <person name="Singh A."/>
            <person name="Wilkins M.J."/>
            <person name="Williams K.H."/>
            <person name="Banfield J.F."/>
        </authorList>
    </citation>
    <scope>NUCLEOTIDE SEQUENCE [LARGE SCALE GENOMIC DNA]</scope>
</reference>
<evidence type="ECO:0000313" key="2">
    <source>
        <dbReference type="Proteomes" id="UP000034108"/>
    </source>
</evidence>
<accession>A0A0G0V9T6</accession>
<feature type="non-terminal residue" evidence="1">
    <location>
        <position position="1"/>
    </location>
</feature>
<sequence length="97" mass="11427">YEKAVIVSDIPEHQEIIIDKRFLFEHNSAADLTRKLIWVLQNPTIRKVSQIQNRQLVEKEYNWEMILPLLEAVYERTLCADCSNLPMFKIKKILATA</sequence>
<dbReference type="Gene3D" id="3.40.50.2000">
    <property type="entry name" value="Glycogen Phosphorylase B"/>
    <property type="match status" value="2"/>
</dbReference>
<comment type="caution">
    <text evidence="1">The sequence shown here is derived from an EMBL/GenBank/DDBJ whole genome shotgun (WGS) entry which is preliminary data.</text>
</comment>
<name>A0A0G0V9T6_9BACT</name>
<dbReference type="SUPFAM" id="SSF53756">
    <property type="entry name" value="UDP-Glycosyltransferase/glycogen phosphorylase"/>
    <property type="match status" value="1"/>
</dbReference>
<gene>
    <name evidence="1" type="ORF">UU49_C0024G0001</name>
</gene>
<protein>
    <recommendedName>
        <fullName evidence="3">Glycosyl transferase group 1</fullName>
    </recommendedName>
</protein>
<dbReference type="AlphaFoldDB" id="A0A0G0V9T6"/>
<organism evidence="1 2">
    <name type="scientific">Candidatus Magasanikbacteria bacterium GW2011_GWC2_41_17</name>
    <dbReference type="NCBI Taxonomy" id="1619048"/>
    <lineage>
        <taxon>Bacteria</taxon>
        <taxon>Candidatus Magasanikiibacteriota</taxon>
    </lineage>
</organism>
<evidence type="ECO:0008006" key="3">
    <source>
        <dbReference type="Google" id="ProtNLM"/>
    </source>
</evidence>